<gene>
    <name evidence="6" type="primary">azoR</name>
    <name evidence="8" type="ORF">DFR34_11132</name>
</gene>
<comment type="function">
    <text evidence="6">Quinone reductase that provides resistance to thiol-specific stress caused by electrophilic quinones.</text>
</comment>
<dbReference type="HAMAP" id="MF_01216">
    <property type="entry name" value="Azoreductase_type1"/>
    <property type="match status" value="1"/>
</dbReference>
<dbReference type="RefSeq" id="WP_110390927.1">
    <property type="nucleotide sequence ID" value="NZ_CALCOA010000069.1"/>
</dbReference>
<feature type="binding site" evidence="6">
    <location>
        <position position="10"/>
    </location>
    <ligand>
        <name>FMN</name>
        <dbReference type="ChEBI" id="CHEBI:58210"/>
    </ligand>
</feature>
<dbReference type="Pfam" id="PF02525">
    <property type="entry name" value="Flavodoxin_2"/>
    <property type="match status" value="1"/>
</dbReference>
<feature type="domain" description="Flavodoxin-like fold" evidence="7">
    <location>
        <begin position="3"/>
        <end position="194"/>
    </location>
</feature>
<comment type="cofactor">
    <cofactor evidence="6">
        <name>FMN</name>
        <dbReference type="ChEBI" id="CHEBI:58210"/>
    </cofactor>
    <text evidence="6">Binds 1 FMN per subunit.</text>
</comment>
<sequence length="199" mass="20867">MTTILQLNASLSPQGQSDQLANRLVAALLAKQPDAKLTVRDLAAQPLPHLDAAEVGAFFTPAESRSAEQQALVAVSDGLVAELAAADVLVLAVPMYNFGIPSTLKAYFDRVARAGVTFKYTETGPVGLLSGKKAYVLAARGGMYQGTAKDSQTAYLKDFLSFIGIDDVTFVYAEGLNMGDANRAAALAAAEQQIALLTA</sequence>
<dbReference type="GO" id="GO:0009055">
    <property type="term" value="F:electron transfer activity"/>
    <property type="evidence" value="ECO:0007669"/>
    <property type="project" value="UniProtKB-UniRule"/>
</dbReference>
<comment type="caution">
    <text evidence="8">The sequence shown here is derived from an EMBL/GenBank/DDBJ whole genome shotgun (WGS) entry which is preliminary data.</text>
</comment>
<dbReference type="AlphaFoldDB" id="A0A318KLP3"/>
<dbReference type="PANTHER" id="PTHR43741:SF2">
    <property type="entry name" value="FMN-DEPENDENT NADH:QUINONE OXIDOREDUCTASE"/>
    <property type="match status" value="1"/>
</dbReference>
<dbReference type="EC" id="1.6.5.-" evidence="6"/>
<evidence type="ECO:0000259" key="7">
    <source>
        <dbReference type="Pfam" id="PF02525"/>
    </source>
</evidence>
<reference evidence="8 9" key="1">
    <citation type="submission" date="2018-05" db="EMBL/GenBank/DDBJ databases">
        <title>Genomic Encyclopedia of Type Strains, Phase IV (KMG-IV): sequencing the most valuable type-strain genomes for metagenomic binning, comparative biology and taxonomic classification.</title>
        <authorList>
            <person name="Goeker M."/>
        </authorList>
    </citation>
    <scope>NUCLEOTIDE SEQUENCE [LARGE SCALE GENOMIC DNA]</scope>
    <source>
        <strain evidence="8 9">DSM 29661</strain>
    </source>
</reference>
<dbReference type="InterPro" id="IPR050104">
    <property type="entry name" value="FMN-dep_NADH:Q_OxRdtase_AzoR1"/>
</dbReference>
<evidence type="ECO:0000256" key="1">
    <source>
        <dbReference type="ARBA" id="ARBA00022630"/>
    </source>
</evidence>
<dbReference type="PANTHER" id="PTHR43741">
    <property type="entry name" value="FMN-DEPENDENT NADH-AZOREDUCTASE 1"/>
    <property type="match status" value="1"/>
</dbReference>
<evidence type="ECO:0000256" key="3">
    <source>
        <dbReference type="ARBA" id="ARBA00023002"/>
    </source>
</evidence>
<keyword evidence="4 6" id="KW-0520">NAD</keyword>
<dbReference type="InterPro" id="IPR003680">
    <property type="entry name" value="Flavodoxin_fold"/>
</dbReference>
<dbReference type="InterPro" id="IPR029039">
    <property type="entry name" value="Flavoprotein-like_sf"/>
</dbReference>
<dbReference type="EMBL" id="QJKI01000011">
    <property type="protein sequence ID" value="PXX78400.1"/>
    <property type="molecule type" value="Genomic_DNA"/>
</dbReference>
<evidence type="ECO:0000313" key="9">
    <source>
        <dbReference type="Proteomes" id="UP000247555"/>
    </source>
</evidence>
<comment type="catalytic activity">
    <reaction evidence="5">
        <text>N,N-dimethyl-1,4-phenylenediamine + anthranilate + 2 NAD(+) = 2-(4-dimethylaminophenyl)diazenylbenzoate + 2 NADH + 2 H(+)</text>
        <dbReference type="Rhea" id="RHEA:55872"/>
        <dbReference type="ChEBI" id="CHEBI:15378"/>
        <dbReference type="ChEBI" id="CHEBI:15783"/>
        <dbReference type="ChEBI" id="CHEBI:16567"/>
        <dbReference type="ChEBI" id="CHEBI:57540"/>
        <dbReference type="ChEBI" id="CHEBI:57945"/>
        <dbReference type="ChEBI" id="CHEBI:71579"/>
        <dbReference type="EC" id="1.7.1.17"/>
    </reaction>
    <physiologicalReaction direction="right-to-left" evidence="5">
        <dbReference type="Rhea" id="RHEA:55874"/>
    </physiologicalReaction>
</comment>
<keyword evidence="1 6" id="KW-0285">Flavoprotein</keyword>
<dbReference type="GO" id="GO:0016652">
    <property type="term" value="F:oxidoreductase activity, acting on NAD(P)H as acceptor"/>
    <property type="evidence" value="ECO:0007669"/>
    <property type="project" value="UniProtKB-UniRule"/>
</dbReference>
<comment type="catalytic activity">
    <reaction evidence="6">
        <text>2 a quinone + NADH + H(+) = 2 a 1,4-benzosemiquinone + NAD(+)</text>
        <dbReference type="Rhea" id="RHEA:65952"/>
        <dbReference type="ChEBI" id="CHEBI:15378"/>
        <dbReference type="ChEBI" id="CHEBI:57540"/>
        <dbReference type="ChEBI" id="CHEBI:57945"/>
        <dbReference type="ChEBI" id="CHEBI:132124"/>
        <dbReference type="ChEBI" id="CHEBI:134225"/>
    </reaction>
</comment>
<keyword evidence="2 6" id="KW-0288">FMN</keyword>
<evidence type="ECO:0000256" key="6">
    <source>
        <dbReference type="HAMAP-Rule" id="MF_01216"/>
    </source>
</evidence>
<dbReference type="EC" id="1.7.1.17" evidence="6"/>
<protein>
    <recommendedName>
        <fullName evidence="6">FMN dependent NADH:quinone oxidoreductase</fullName>
        <ecNumber evidence="6">1.6.5.-</ecNumber>
    </recommendedName>
    <alternativeName>
        <fullName evidence="6">Azo-dye reductase</fullName>
    </alternativeName>
    <alternativeName>
        <fullName evidence="6">FMN-dependent NADH-azo compound oxidoreductase</fullName>
    </alternativeName>
    <alternativeName>
        <fullName evidence="6">FMN-dependent NADH-azoreductase</fullName>
        <ecNumber evidence="6">1.7.1.17</ecNumber>
    </alternativeName>
</protein>
<keyword evidence="9" id="KW-1185">Reference proteome</keyword>
<evidence type="ECO:0000313" key="8">
    <source>
        <dbReference type="EMBL" id="PXX78400.1"/>
    </source>
</evidence>
<name>A0A318KLP3_9NEIS</name>
<comment type="caution">
    <text evidence="6">Lacks conserved residue(s) required for the propagation of feature annotation.</text>
</comment>
<dbReference type="GO" id="GO:0016655">
    <property type="term" value="F:oxidoreductase activity, acting on NAD(P)H, quinone or similar compound as acceptor"/>
    <property type="evidence" value="ECO:0007669"/>
    <property type="project" value="InterPro"/>
</dbReference>
<dbReference type="Gene3D" id="3.40.50.360">
    <property type="match status" value="1"/>
</dbReference>
<dbReference type="Proteomes" id="UP000247555">
    <property type="component" value="Unassembled WGS sequence"/>
</dbReference>
<comment type="subunit">
    <text evidence="6">Homodimer.</text>
</comment>
<dbReference type="GO" id="GO:0010181">
    <property type="term" value="F:FMN binding"/>
    <property type="evidence" value="ECO:0007669"/>
    <property type="project" value="UniProtKB-UniRule"/>
</dbReference>
<proteinExistence type="inferred from homology"/>
<keyword evidence="3 6" id="KW-0560">Oxidoreductase</keyword>
<accession>A0A318KLP3</accession>
<dbReference type="InterPro" id="IPR023048">
    <property type="entry name" value="NADH:quinone_OxRdtase_FMN_depd"/>
</dbReference>
<organism evidence="8 9">
    <name type="scientific">Rivihabitans pingtungensis</name>
    <dbReference type="NCBI Taxonomy" id="1054498"/>
    <lineage>
        <taxon>Bacteria</taxon>
        <taxon>Pseudomonadati</taxon>
        <taxon>Pseudomonadota</taxon>
        <taxon>Betaproteobacteria</taxon>
        <taxon>Neisseriales</taxon>
        <taxon>Aquaspirillaceae</taxon>
        <taxon>Rivihabitans</taxon>
    </lineage>
</organism>
<comment type="function">
    <text evidence="6">Also exhibits azoreductase activity. Catalyzes the reductive cleavage of the azo bond in aromatic azo compounds to the corresponding amines.</text>
</comment>
<evidence type="ECO:0000256" key="4">
    <source>
        <dbReference type="ARBA" id="ARBA00023027"/>
    </source>
</evidence>
<evidence type="ECO:0000256" key="5">
    <source>
        <dbReference type="ARBA" id="ARBA00048542"/>
    </source>
</evidence>
<feature type="binding site" evidence="6">
    <location>
        <begin position="95"/>
        <end position="98"/>
    </location>
    <ligand>
        <name>FMN</name>
        <dbReference type="ChEBI" id="CHEBI:58210"/>
    </ligand>
</feature>
<dbReference type="SUPFAM" id="SSF52218">
    <property type="entry name" value="Flavoproteins"/>
    <property type="match status" value="1"/>
</dbReference>
<comment type="similarity">
    <text evidence="6">Belongs to the azoreductase type 1 family.</text>
</comment>
<evidence type="ECO:0000256" key="2">
    <source>
        <dbReference type="ARBA" id="ARBA00022643"/>
    </source>
</evidence>
<dbReference type="OrthoDB" id="9787136at2"/>